<gene>
    <name evidence="1" type="ORF">CPE01_02590</name>
</gene>
<sequence length="137" mass="14434">MLVLTIGVVVLAVLLILVVASAAQVHLEHKKLVALTDLLALEAADAITDDVYYGEEGDARLRVTSASVRSAVEDYLAQHPGETKGWRRVGIQEATATGPRTARVSMVARVRPAATAWVLAAWSDGVVITATSTATAD</sequence>
<keyword evidence="2" id="KW-1185">Reference proteome</keyword>
<protein>
    <submittedName>
        <fullName evidence="1">Uncharacterized protein</fullName>
    </submittedName>
</protein>
<dbReference type="OrthoDB" id="4793549at2"/>
<evidence type="ECO:0000313" key="2">
    <source>
        <dbReference type="Proteomes" id="UP000321386"/>
    </source>
</evidence>
<evidence type="ECO:0000313" key="1">
    <source>
        <dbReference type="EMBL" id="GEK16526.1"/>
    </source>
</evidence>
<organism evidence="1 2">
    <name type="scientific">Cellulomonas persica</name>
    <dbReference type="NCBI Taxonomy" id="76861"/>
    <lineage>
        <taxon>Bacteria</taxon>
        <taxon>Bacillati</taxon>
        <taxon>Actinomycetota</taxon>
        <taxon>Actinomycetes</taxon>
        <taxon>Micrococcales</taxon>
        <taxon>Cellulomonadaceae</taxon>
        <taxon>Cellulomonas</taxon>
    </lineage>
</organism>
<dbReference type="RefSeq" id="WP_146804824.1">
    <property type="nucleotide sequence ID" value="NZ_BJUA01000001.1"/>
</dbReference>
<accession>A0A510UPX2</accession>
<dbReference type="Proteomes" id="UP000321386">
    <property type="component" value="Unassembled WGS sequence"/>
</dbReference>
<comment type="caution">
    <text evidence="1">The sequence shown here is derived from an EMBL/GenBank/DDBJ whole genome shotgun (WGS) entry which is preliminary data.</text>
</comment>
<dbReference type="AlphaFoldDB" id="A0A510UPX2"/>
<dbReference type="EMBL" id="BJUA01000001">
    <property type="protein sequence ID" value="GEK16526.1"/>
    <property type="molecule type" value="Genomic_DNA"/>
</dbReference>
<name>A0A510UPX2_9CELL</name>
<proteinExistence type="predicted"/>
<reference evidence="1 2" key="1">
    <citation type="submission" date="2019-07" db="EMBL/GenBank/DDBJ databases">
        <title>Whole genome shotgun sequence of Cellulomonas persica NBRC 101101.</title>
        <authorList>
            <person name="Hosoyama A."/>
            <person name="Uohara A."/>
            <person name="Ohji S."/>
            <person name="Ichikawa N."/>
        </authorList>
    </citation>
    <scope>NUCLEOTIDE SEQUENCE [LARGE SCALE GENOMIC DNA]</scope>
    <source>
        <strain evidence="1 2">NBRC 101101</strain>
    </source>
</reference>